<dbReference type="Proteomes" id="UP000051450">
    <property type="component" value="Unassembled WGS sequence"/>
</dbReference>
<keyword evidence="10" id="KW-1185">Reference proteome</keyword>
<dbReference type="STRING" id="1423719.FC66_GL000916"/>
<evidence type="ECO:0000256" key="1">
    <source>
        <dbReference type="ARBA" id="ARBA00004651"/>
    </source>
</evidence>
<evidence type="ECO:0000256" key="7">
    <source>
        <dbReference type="SAM" id="Phobius"/>
    </source>
</evidence>
<gene>
    <name evidence="9" type="ORF">FC66_GL000916</name>
</gene>
<dbReference type="EMBL" id="AZDI01000003">
    <property type="protein sequence ID" value="KRK45956.1"/>
    <property type="molecule type" value="Genomic_DNA"/>
</dbReference>
<evidence type="ECO:0000256" key="5">
    <source>
        <dbReference type="ARBA" id="ARBA00023136"/>
    </source>
</evidence>
<dbReference type="PATRIC" id="fig|1423719.4.peg.932"/>
<keyword evidence="4 7" id="KW-1133">Transmembrane helix</keyword>
<feature type="region of interest" description="Disordered" evidence="6">
    <location>
        <begin position="401"/>
        <end position="438"/>
    </location>
</feature>
<evidence type="ECO:0000259" key="8">
    <source>
        <dbReference type="Pfam" id="PF02687"/>
    </source>
</evidence>
<evidence type="ECO:0000256" key="2">
    <source>
        <dbReference type="ARBA" id="ARBA00022475"/>
    </source>
</evidence>
<sequence length="490" mass="50800">MEEINMNFFKRALLNIKAKKGRTFLLILVMSAIMLFVLAGLIIQNAATTAANDAKKSAGATVTLAANRDKAFSDMKASSSTKSKPSLNLAGVEVSTAKKIGVLSNVKSYSLTTSTTANASSFDAITTSDSSQGGMGGKEMKSAASTGDLTISGVSSTASALSSNGAKITKGRGLTASDLNTKNVVIETELASTNKISTGDTITMKSTSGTKYKVKVVGIYKASSTSSANGGGPGANDPSNTIYTAYTFANTLKGSKYKGTVDSVVYTLSNPAKSADFTKAAKKLINTSKFSMSTNDSTYQSMLTPLNNIKSFAQKIVILVAVAGTIILALIVILMIRERRYEIGVLLSLGEKRWKVIAQFFVEMFMVLIVSLVVAGVGGKFVGNVIGDQLISQQTTTATISSTSSDMQGGPGGNAEGGALSGTKGGPGGSVPSGTMGQATKSEKLKNLSTTVSVKDLVELGGMGLVIIFISIMLASFGILRLEPKKILIS</sequence>
<evidence type="ECO:0000313" key="9">
    <source>
        <dbReference type="EMBL" id="KRK45956.1"/>
    </source>
</evidence>
<keyword evidence="3 7" id="KW-0812">Transmembrane</keyword>
<keyword evidence="5 7" id="KW-0472">Membrane</keyword>
<dbReference type="InterPro" id="IPR050250">
    <property type="entry name" value="Macrolide_Exporter_MacB"/>
</dbReference>
<dbReference type="PANTHER" id="PTHR30572">
    <property type="entry name" value="MEMBRANE COMPONENT OF TRANSPORTER-RELATED"/>
    <property type="match status" value="1"/>
</dbReference>
<dbReference type="PANTHER" id="PTHR30572:SF9">
    <property type="entry name" value="ABC TRANSPORTER PERMEASE PROTEIN"/>
    <property type="match status" value="1"/>
</dbReference>
<protein>
    <submittedName>
        <fullName evidence="9">ABC superfamily ATP binding cassette transporter, membrane protein</fullName>
    </submittedName>
</protein>
<accession>A0A0R1HQH1</accession>
<proteinExistence type="predicted"/>
<dbReference type="AlphaFoldDB" id="A0A0R1HQH1"/>
<evidence type="ECO:0000256" key="4">
    <source>
        <dbReference type="ARBA" id="ARBA00022989"/>
    </source>
</evidence>
<organism evidence="9 10">
    <name type="scientific">Dellaglioa algida DSM 15638</name>
    <dbReference type="NCBI Taxonomy" id="1423719"/>
    <lineage>
        <taxon>Bacteria</taxon>
        <taxon>Bacillati</taxon>
        <taxon>Bacillota</taxon>
        <taxon>Bacilli</taxon>
        <taxon>Lactobacillales</taxon>
        <taxon>Lactobacillaceae</taxon>
        <taxon>Dellaglioa</taxon>
    </lineage>
</organism>
<name>A0A0R1HQH1_9LACO</name>
<feature type="transmembrane region" description="Helical" evidence="7">
    <location>
        <begin position="356"/>
        <end position="377"/>
    </location>
</feature>
<reference evidence="9 10" key="1">
    <citation type="journal article" date="2015" name="Genome Announc.">
        <title>Expanding the biotechnology potential of lactobacilli through comparative genomics of 213 strains and associated genera.</title>
        <authorList>
            <person name="Sun Z."/>
            <person name="Harris H.M."/>
            <person name="McCann A."/>
            <person name="Guo C."/>
            <person name="Argimon S."/>
            <person name="Zhang W."/>
            <person name="Yang X."/>
            <person name="Jeffery I.B."/>
            <person name="Cooney J.C."/>
            <person name="Kagawa T.F."/>
            <person name="Liu W."/>
            <person name="Song Y."/>
            <person name="Salvetti E."/>
            <person name="Wrobel A."/>
            <person name="Rasinkangas P."/>
            <person name="Parkhill J."/>
            <person name="Rea M.C."/>
            <person name="O'Sullivan O."/>
            <person name="Ritari J."/>
            <person name="Douillard F.P."/>
            <person name="Paul Ross R."/>
            <person name="Yang R."/>
            <person name="Briner A.E."/>
            <person name="Felis G.E."/>
            <person name="de Vos W.M."/>
            <person name="Barrangou R."/>
            <person name="Klaenhammer T.R."/>
            <person name="Caufield P.W."/>
            <person name="Cui Y."/>
            <person name="Zhang H."/>
            <person name="O'Toole P.W."/>
        </authorList>
    </citation>
    <scope>NUCLEOTIDE SEQUENCE [LARGE SCALE GENOMIC DNA]</scope>
    <source>
        <strain evidence="9 10">DSM 15638</strain>
    </source>
</reference>
<feature type="compositionally biased region" description="Gly residues" evidence="6">
    <location>
        <begin position="409"/>
        <end position="431"/>
    </location>
</feature>
<keyword evidence="2" id="KW-1003">Cell membrane</keyword>
<comment type="caution">
    <text evidence="9">The sequence shown here is derived from an EMBL/GenBank/DDBJ whole genome shotgun (WGS) entry which is preliminary data.</text>
</comment>
<dbReference type="GO" id="GO:0022857">
    <property type="term" value="F:transmembrane transporter activity"/>
    <property type="evidence" value="ECO:0007669"/>
    <property type="project" value="TreeGrafter"/>
</dbReference>
<evidence type="ECO:0000313" key="10">
    <source>
        <dbReference type="Proteomes" id="UP000051450"/>
    </source>
</evidence>
<feature type="transmembrane region" description="Helical" evidence="7">
    <location>
        <begin position="316"/>
        <end position="336"/>
    </location>
</feature>
<comment type="subcellular location">
    <subcellularLocation>
        <location evidence="1">Cell membrane</location>
        <topology evidence="1">Multi-pass membrane protein</topology>
    </subcellularLocation>
</comment>
<dbReference type="GO" id="GO:0005886">
    <property type="term" value="C:plasma membrane"/>
    <property type="evidence" value="ECO:0007669"/>
    <property type="project" value="UniProtKB-SubCell"/>
</dbReference>
<feature type="domain" description="ABC3 transporter permease C-terminal" evidence="8">
    <location>
        <begin position="316"/>
        <end position="397"/>
    </location>
</feature>
<dbReference type="InterPro" id="IPR003838">
    <property type="entry name" value="ABC3_permease_C"/>
</dbReference>
<feature type="transmembrane region" description="Helical" evidence="7">
    <location>
        <begin position="21"/>
        <end position="43"/>
    </location>
</feature>
<dbReference type="Pfam" id="PF02687">
    <property type="entry name" value="FtsX"/>
    <property type="match status" value="1"/>
</dbReference>
<feature type="transmembrane region" description="Helical" evidence="7">
    <location>
        <begin position="460"/>
        <end position="480"/>
    </location>
</feature>
<evidence type="ECO:0000256" key="3">
    <source>
        <dbReference type="ARBA" id="ARBA00022692"/>
    </source>
</evidence>
<evidence type="ECO:0000256" key="6">
    <source>
        <dbReference type="SAM" id="MobiDB-lite"/>
    </source>
</evidence>